<dbReference type="GO" id="GO:0008270">
    <property type="term" value="F:zinc ion binding"/>
    <property type="evidence" value="ECO:0007669"/>
    <property type="project" value="UniProtKB-KW"/>
</dbReference>
<evidence type="ECO:0000256" key="4">
    <source>
        <dbReference type="ARBA" id="ARBA00022771"/>
    </source>
</evidence>
<dbReference type="SMART" id="SM00184">
    <property type="entry name" value="RING"/>
    <property type="match status" value="1"/>
</dbReference>
<evidence type="ECO:0000313" key="14">
    <source>
        <dbReference type="EMBL" id="URE05984.1"/>
    </source>
</evidence>
<dbReference type="InterPro" id="IPR001841">
    <property type="entry name" value="Znf_RING"/>
</dbReference>
<comment type="similarity">
    <text evidence="1">Belongs to the SNF2/RAD54 helicase family. RAD16 subfamily.</text>
</comment>
<dbReference type="GO" id="GO:0005524">
    <property type="term" value="F:ATP binding"/>
    <property type="evidence" value="ECO:0007669"/>
    <property type="project" value="UniProtKB-KW"/>
</dbReference>
<dbReference type="FunFam" id="3.40.50.10810:FF:000068">
    <property type="entry name" value="SNF2 domain-containing protein / helicase domain-containing protein / zinc finger protein-like protein"/>
    <property type="match status" value="1"/>
</dbReference>
<evidence type="ECO:0000256" key="7">
    <source>
        <dbReference type="ARBA" id="ARBA00022833"/>
    </source>
</evidence>
<dbReference type="CDD" id="cd18793">
    <property type="entry name" value="SF2_C_SNF"/>
    <property type="match status" value="1"/>
</dbReference>
<dbReference type="AlphaFoldDB" id="A0A9E7G0M7"/>
<dbReference type="Pfam" id="PF00271">
    <property type="entry name" value="Helicase_C"/>
    <property type="match status" value="1"/>
</dbReference>
<dbReference type="InterPro" id="IPR000330">
    <property type="entry name" value="SNF2_N"/>
</dbReference>
<dbReference type="PANTHER" id="PTHR45626:SF24">
    <property type="entry name" value="HELICASE-LIKE TRANSCRIPTION FACTOR CHR28-RELATED"/>
    <property type="match status" value="1"/>
</dbReference>
<keyword evidence="6" id="KW-0347">Helicase</keyword>
<evidence type="ECO:0000256" key="10">
    <source>
        <dbReference type="SAM" id="MobiDB-lite"/>
    </source>
</evidence>
<dbReference type="SMART" id="SM00490">
    <property type="entry name" value="HELICc"/>
    <property type="match status" value="1"/>
</dbReference>
<dbReference type="Pfam" id="PF13923">
    <property type="entry name" value="zf-C3HC4_2"/>
    <property type="match status" value="1"/>
</dbReference>
<dbReference type="Pfam" id="PF00176">
    <property type="entry name" value="SNF2-rel_dom"/>
    <property type="match status" value="1"/>
</dbReference>
<dbReference type="PROSITE" id="PS51194">
    <property type="entry name" value="HELICASE_CTER"/>
    <property type="match status" value="1"/>
</dbReference>
<feature type="region of interest" description="Disordered" evidence="10">
    <location>
        <begin position="192"/>
        <end position="219"/>
    </location>
</feature>
<dbReference type="InterPro" id="IPR050628">
    <property type="entry name" value="SNF2_RAD54_helicase_TF"/>
</dbReference>
<evidence type="ECO:0000259" key="12">
    <source>
        <dbReference type="PROSITE" id="PS51192"/>
    </source>
</evidence>
<keyword evidence="3" id="KW-0547">Nucleotide-binding</keyword>
<feature type="domain" description="Helicase ATP-binding" evidence="12">
    <location>
        <begin position="530"/>
        <end position="731"/>
    </location>
</feature>
<keyword evidence="8" id="KW-0067">ATP-binding</keyword>
<feature type="domain" description="RING-type" evidence="11">
    <location>
        <begin position="861"/>
        <end position="897"/>
    </location>
</feature>
<dbReference type="InterPro" id="IPR027417">
    <property type="entry name" value="P-loop_NTPase"/>
</dbReference>
<keyword evidence="7" id="KW-0862">Zinc</keyword>
<dbReference type="PROSITE" id="PS50089">
    <property type="entry name" value="ZF_RING_2"/>
    <property type="match status" value="1"/>
</dbReference>
<evidence type="ECO:0000256" key="6">
    <source>
        <dbReference type="ARBA" id="ARBA00022806"/>
    </source>
</evidence>
<dbReference type="GO" id="GO:0016787">
    <property type="term" value="F:hydrolase activity"/>
    <property type="evidence" value="ECO:0007669"/>
    <property type="project" value="UniProtKB-KW"/>
</dbReference>
<feature type="non-terminal residue" evidence="14">
    <location>
        <position position="1"/>
    </location>
</feature>
<feature type="region of interest" description="Disordered" evidence="10">
    <location>
        <begin position="635"/>
        <end position="666"/>
    </location>
</feature>
<keyword evidence="2" id="KW-0479">Metal-binding</keyword>
<evidence type="ECO:0000256" key="3">
    <source>
        <dbReference type="ARBA" id="ARBA00022741"/>
    </source>
</evidence>
<dbReference type="Gene3D" id="3.40.50.300">
    <property type="entry name" value="P-loop containing nucleotide triphosphate hydrolases"/>
    <property type="match status" value="1"/>
</dbReference>
<reference evidence="14" key="1">
    <citation type="submission" date="2022-05" db="EMBL/GenBank/DDBJ databases">
        <title>The Musa troglodytarum L. genome provides insights into the mechanism of non-climacteric behaviour and enrichment of carotenoids.</title>
        <authorList>
            <person name="Wang J."/>
        </authorList>
    </citation>
    <scope>NUCLEOTIDE SEQUENCE</scope>
    <source>
        <tissue evidence="14">Leaf</tissue>
    </source>
</reference>
<evidence type="ECO:0000256" key="1">
    <source>
        <dbReference type="ARBA" id="ARBA00008438"/>
    </source>
</evidence>
<dbReference type="PANTHER" id="PTHR45626">
    <property type="entry name" value="TRANSCRIPTION TERMINATION FACTOR 2-RELATED"/>
    <property type="match status" value="1"/>
</dbReference>
<dbReference type="InterPro" id="IPR038718">
    <property type="entry name" value="SNF2-like_sf"/>
</dbReference>
<keyword evidence="4 9" id="KW-0863">Zinc-finger</keyword>
<dbReference type="GO" id="GO:0004386">
    <property type="term" value="F:helicase activity"/>
    <property type="evidence" value="ECO:0007669"/>
    <property type="project" value="UniProtKB-KW"/>
</dbReference>
<name>A0A9E7G0M7_9LILI</name>
<evidence type="ECO:0000256" key="5">
    <source>
        <dbReference type="ARBA" id="ARBA00022801"/>
    </source>
</evidence>
<dbReference type="Proteomes" id="UP001055439">
    <property type="component" value="Chromosome 5"/>
</dbReference>
<dbReference type="InterPro" id="IPR013083">
    <property type="entry name" value="Znf_RING/FYVE/PHD"/>
</dbReference>
<evidence type="ECO:0000256" key="8">
    <source>
        <dbReference type="ARBA" id="ARBA00022840"/>
    </source>
</evidence>
<evidence type="ECO:0000256" key="9">
    <source>
        <dbReference type="PROSITE-ProRule" id="PRU00175"/>
    </source>
</evidence>
<protein>
    <submittedName>
        <fullName evidence="14">SNF2 family N-terminal domain</fullName>
    </submittedName>
</protein>
<keyword evidence="15" id="KW-1185">Reference proteome</keyword>
<dbReference type="SMART" id="SM00487">
    <property type="entry name" value="DEXDc"/>
    <property type="match status" value="1"/>
</dbReference>
<keyword evidence="5" id="KW-0378">Hydrolase</keyword>
<evidence type="ECO:0000313" key="15">
    <source>
        <dbReference type="Proteomes" id="UP001055439"/>
    </source>
</evidence>
<dbReference type="GO" id="GO:0008094">
    <property type="term" value="F:ATP-dependent activity, acting on DNA"/>
    <property type="evidence" value="ECO:0007669"/>
    <property type="project" value="TreeGrafter"/>
</dbReference>
<feature type="compositionally biased region" description="Low complexity" evidence="10">
    <location>
        <begin position="201"/>
        <end position="212"/>
    </location>
</feature>
<dbReference type="InterPro" id="IPR001650">
    <property type="entry name" value="Helicase_C-like"/>
</dbReference>
<gene>
    <name evidence="14" type="ORF">MUK42_16868</name>
</gene>
<dbReference type="PROSITE" id="PS51192">
    <property type="entry name" value="HELICASE_ATP_BIND_1"/>
    <property type="match status" value="1"/>
</dbReference>
<dbReference type="Gene3D" id="3.40.50.10810">
    <property type="entry name" value="Tandem AAA-ATPase domain"/>
    <property type="match status" value="3"/>
</dbReference>
<dbReference type="PROSITE" id="PS00518">
    <property type="entry name" value="ZF_RING_1"/>
    <property type="match status" value="1"/>
</dbReference>
<evidence type="ECO:0000256" key="2">
    <source>
        <dbReference type="ARBA" id="ARBA00022723"/>
    </source>
</evidence>
<dbReference type="EMBL" id="CP097507">
    <property type="protein sequence ID" value="URE05984.1"/>
    <property type="molecule type" value="Genomic_DNA"/>
</dbReference>
<sequence length="1153" mass="127713">RPAYSSHLISRVARSYLSCSFSCSWSLASSPFLRGFRAWGWRIGVARCDFEFDLKGFLSACGRVILLDPWPTILTSLVAAGGLFLRPRTTDGPQLMKLHPSPTDKSEASFTVIAFGRSSLSCRGAVFHKLDNQIDSTDSDDDFEFGSVSSEKSFTDGIMDQWGHNSQGISSQNSDASAKFPMHSSNNNDCGTSMPQSTVGSTSFTKTSSASTGNNVRSNGIGEVRLAGHERLVDTGRKLDVMDGRNLHENLYNIVPKRSLPASFLSSVNRTAPKGSSDMKDGSLIYNKEKMHASIRPDYDGRMNVALKRNGETDTSENGHRILPSSFAGGDAVDALAKFQPPTFVDEKFHNMPKALVESRDAFHILGNVITNRMLPSTLLYGKSVSNLQPPGISDGHKHLGLGDDRRIEHDERHIYQEALQNLGQPRLEDDLPEGLLAVPLLKHQKIALAWMIQKEKSTHCAGGILADDQGLGKTISMIALIQKQMPQQSKFISDDSNCVKSEALNLDEDDDGGSEVDKTKLLSGEDDYKCEQAASLITHTSHNARPAAGTLVVCPASVLRQWARELEEKVPKSAELSVLVYHGGSRTKCPGDLTRYNVVLTTYSIVTNEVPKQRIADDDEGELKNLDKYGLSSEFSSNKKRKQPSSGQNMVKKRGKRSKDSHLDVDSGPLARVRWFRVILDEAQTIKNHRTQVARACCGLRAKRRWCLSGTPMQNAIDDLYSYFRFLKYDPYSVYSSFCASIKYPISKNTSSGYRKLQAVLKAVLLRRTKGTMIDGEPILKLPPKSICLKKVDFSHEEREFYLKLEADSRQQFKACDHPLLVKGFKSDTIGKYSFDMARQLPREMLINLLNQLEGSLAICAVCSDPPEDAVVAMCGHVFCYQCISERLTGDENLCPAPGCRDVLGTESIFSRSTLKSCISDNFDDEASTSYSFDDGSIVHSGYISSKIRAALDILKSISCPSSEVHKVMICGSKSDANASDHISTLLNSNSDMPAKAIVFSQWTSMLDLLELSLNECLLQYRRLDGTMSLMLRDKAVKDFNTDPEVTVMLMSLKAGSLGLNMVAACHVILLDLWWNPTTEDQAVDRAHRIGQTRPVTVSRITIKDTVEDRILALQEEKRKMVSTAFGEDQTSSHATRLTVEDLRRLFNCFDD</sequence>
<dbReference type="SUPFAM" id="SSF57850">
    <property type="entry name" value="RING/U-box"/>
    <property type="match status" value="1"/>
</dbReference>
<dbReference type="InterPro" id="IPR017907">
    <property type="entry name" value="Znf_RING_CS"/>
</dbReference>
<evidence type="ECO:0000259" key="11">
    <source>
        <dbReference type="PROSITE" id="PS50089"/>
    </source>
</evidence>
<dbReference type="InterPro" id="IPR049730">
    <property type="entry name" value="SNF2/RAD54-like_C"/>
</dbReference>
<dbReference type="SUPFAM" id="SSF52540">
    <property type="entry name" value="P-loop containing nucleoside triphosphate hydrolases"/>
    <property type="match status" value="2"/>
</dbReference>
<proteinExistence type="inferred from homology"/>
<accession>A0A9E7G0M7</accession>
<dbReference type="InterPro" id="IPR014001">
    <property type="entry name" value="Helicase_ATP-bd"/>
</dbReference>
<feature type="domain" description="Helicase C-terminal" evidence="13">
    <location>
        <begin position="979"/>
        <end position="1145"/>
    </location>
</feature>
<dbReference type="GO" id="GO:0005634">
    <property type="term" value="C:nucleus"/>
    <property type="evidence" value="ECO:0007669"/>
    <property type="project" value="TreeGrafter"/>
</dbReference>
<dbReference type="CDD" id="cd18008">
    <property type="entry name" value="DEXDc_SHPRH-like"/>
    <property type="match status" value="1"/>
</dbReference>
<dbReference type="OrthoDB" id="448448at2759"/>
<evidence type="ECO:0000259" key="13">
    <source>
        <dbReference type="PROSITE" id="PS51194"/>
    </source>
</evidence>
<dbReference type="GO" id="GO:0006281">
    <property type="term" value="P:DNA repair"/>
    <property type="evidence" value="ECO:0007669"/>
    <property type="project" value="TreeGrafter"/>
</dbReference>
<dbReference type="Gene3D" id="3.30.40.10">
    <property type="entry name" value="Zinc/RING finger domain, C3HC4 (zinc finger)"/>
    <property type="match status" value="1"/>
</dbReference>
<organism evidence="14 15">
    <name type="scientific">Musa troglodytarum</name>
    <name type="common">fe'i banana</name>
    <dbReference type="NCBI Taxonomy" id="320322"/>
    <lineage>
        <taxon>Eukaryota</taxon>
        <taxon>Viridiplantae</taxon>
        <taxon>Streptophyta</taxon>
        <taxon>Embryophyta</taxon>
        <taxon>Tracheophyta</taxon>
        <taxon>Spermatophyta</taxon>
        <taxon>Magnoliopsida</taxon>
        <taxon>Liliopsida</taxon>
        <taxon>Zingiberales</taxon>
        <taxon>Musaceae</taxon>
        <taxon>Musa</taxon>
    </lineage>
</organism>